<protein>
    <submittedName>
        <fullName evidence="1">Uncharacterized protein</fullName>
    </submittedName>
</protein>
<keyword evidence="2" id="KW-1185">Reference proteome</keyword>
<proteinExistence type="predicted"/>
<name>A0A494XFR6_9BURK</name>
<gene>
    <name evidence="1" type="ORF">D7S89_17540</name>
</gene>
<comment type="caution">
    <text evidence="1">The sequence shown here is derived from an EMBL/GenBank/DDBJ whole genome shotgun (WGS) entry which is preliminary data.</text>
</comment>
<reference evidence="1 2" key="1">
    <citation type="submission" date="2018-10" db="EMBL/GenBank/DDBJ databases">
        <title>Paraburkholderia sp. 7MK8-2, isolated from soil.</title>
        <authorList>
            <person name="Gao Z.-H."/>
            <person name="Qiu L.-H."/>
        </authorList>
    </citation>
    <scope>NUCLEOTIDE SEQUENCE [LARGE SCALE GENOMIC DNA]</scope>
    <source>
        <strain evidence="1 2">7MK8-2</strain>
    </source>
</reference>
<evidence type="ECO:0000313" key="2">
    <source>
        <dbReference type="Proteomes" id="UP000280434"/>
    </source>
</evidence>
<evidence type="ECO:0000313" key="1">
    <source>
        <dbReference type="EMBL" id="RKP46433.1"/>
    </source>
</evidence>
<dbReference type="Proteomes" id="UP000280434">
    <property type="component" value="Unassembled WGS sequence"/>
</dbReference>
<dbReference type="EMBL" id="RBZV01000007">
    <property type="protein sequence ID" value="RKP46433.1"/>
    <property type="molecule type" value="Genomic_DNA"/>
</dbReference>
<organism evidence="1 2">
    <name type="scientific">Trinickia fusca</name>
    <dbReference type="NCBI Taxonomy" id="2419777"/>
    <lineage>
        <taxon>Bacteria</taxon>
        <taxon>Pseudomonadati</taxon>
        <taxon>Pseudomonadota</taxon>
        <taxon>Betaproteobacteria</taxon>
        <taxon>Burkholderiales</taxon>
        <taxon>Burkholderiaceae</taxon>
        <taxon>Trinickia</taxon>
    </lineage>
</organism>
<accession>A0A494XFR6</accession>
<sequence length="78" mass="7670">MKGKAFASGGAAGLQTQLGASDALGSVRLRRPSAGKGLGGALGFSAALRKSLISVGFADSKVHAGALPVLRDFGQDDG</sequence>
<dbReference type="AlphaFoldDB" id="A0A494XFR6"/>